<dbReference type="InterPro" id="IPR046433">
    <property type="entry name" value="ActCoA_hydro"/>
</dbReference>
<dbReference type="InterPro" id="IPR037171">
    <property type="entry name" value="NagB/RpiA_transferase-like"/>
</dbReference>
<dbReference type="Gene3D" id="3.40.1080.20">
    <property type="entry name" value="Acetyl-CoA hydrolase/transferase C-terminal domain"/>
    <property type="match status" value="1"/>
</dbReference>
<sequence>MALSVTVAELPGLIEAGKLVFVPGSSGAPLAFMESLQSNLENSRDLRLMTSYVTRVNTLDMAAFHPSAQITGLFMHPGLTNAQRTGRYRHLPLSYAGFTRYLEDHVDVDLLVIQVSPANAQGRCSLGPAVEFVPTAQRKSRRTLALINRQTPYIEGSPSLEYASFDYVCEVDTPLPTYSADYDAGALSIAQDIATLIPHGSALQLGLGKIPTALCKSLLDHKELRLYSGMLSDGFMDLADAGALDQTFEHTACVLLGSQALYTRCLDWPSLRLAGCETTHNPRTLFDLGSFVAVNSALEVDLFGQCNLEHANGRAVSGAGGAPDFARAAKLSAGGLSIVALNSTLGAGKGSRIVPHLASTAITSLSRVDVDYIVTEYGIASLAGASVHERANAIISVAAPEFRADLLIAWTSTCQRL</sequence>
<dbReference type="PANTHER" id="PTHR21432">
    <property type="entry name" value="ACETYL-COA HYDROLASE-RELATED"/>
    <property type="match status" value="1"/>
</dbReference>
<organism evidence="2 3">
    <name type="scientific">Pseudomonas kilonensis</name>
    <dbReference type="NCBI Taxonomy" id="132476"/>
    <lineage>
        <taxon>Bacteria</taxon>
        <taxon>Pseudomonadati</taxon>
        <taxon>Pseudomonadota</taxon>
        <taxon>Gammaproteobacteria</taxon>
        <taxon>Pseudomonadales</taxon>
        <taxon>Pseudomonadaceae</taxon>
        <taxon>Pseudomonas</taxon>
    </lineage>
</organism>
<dbReference type="GO" id="GO:0006083">
    <property type="term" value="P:acetate metabolic process"/>
    <property type="evidence" value="ECO:0007669"/>
    <property type="project" value="InterPro"/>
</dbReference>
<evidence type="ECO:0000313" key="2">
    <source>
        <dbReference type="EMBL" id="KKA10015.1"/>
    </source>
</evidence>
<dbReference type="GO" id="GO:0008775">
    <property type="term" value="F:acetate CoA-transferase activity"/>
    <property type="evidence" value="ECO:0007669"/>
    <property type="project" value="InterPro"/>
</dbReference>
<dbReference type="InterPro" id="IPR026888">
    <property type="entry name" value="AcetylCoA_hyd_C"/>
</dbReference>
<evidence type="ECO:0000259" key="1">
    <source>
        <dbReference type="Pfam" id="PF13336"/>
    </source>
</evidence>
<gene>
    <name evidence="2" type="ORF">VP02_01360</name>
</gene>
<dbReference type="AlphaFoldDB" id="A0A0F4XW16"/>
<feature type="domain" description="Acetyl-CoA hydrolase/transferase C-terminal" evidence="1">
    <location>
        <begin position="257"/>
        <end position="407"/>
    </location>
</feature>
<dbReference type="Proteomes" id="UP000033662">
    <property type="component" value="Unassembled WGS sequence"/>
</dbReference>
<dbReference type="Pfam" id="PF13336">
    <property type="entry name" value="AcetylCoA_hyd_C"/>
    <property type="match status" value="1"/>
</dbReference>
<dbReference type="OrthoDB" id="9801795at2"/>
<dbReference type="EMBL" id="JZXC01000001">
    <property type="protein sequence ID" value="KKA10015.1"/>
    <property type="molecule type" value="Genomic_DNA"/>
</dbReference>
<comment type="caution">
    <text evidence="2">The sequence shown here is derived from an EMBL/GenBank/DDBJ whole genome shotgun (WGS) entry which is preliminary data.</text>
</comment>
<dbReference type="Gene3D" id="3.40.1080.10">
    <property type="entry name" value="Glutaconate Coenzyme A-transferase"/>
    <property type="match status" value="1"/>
</dbReference>
<dbReference type="Gene3D" id="3.30.750.70">
    <property type="entry name" value="4-hydroxybutyrate coenzyme like domains"/>
    <property type="match status" value="1"/>
</dbReference>
<reference evidence="2 3" key="1">
    <citation type="submission" date="2015-03" db="EMBL/GenBank/DDBJ databases">
        <title>Pseudomonas fluorescens 1855-344 Genome sequencing and assembly.</title>
        <authorList>
            <person name="Eng W.W.H."/>
            <person name="Gan H.M."/>
            <person name="Savka M.A."/>
        </authorList>
    </citation>
    <scope>NUCLEOTIDE SEQUENCE [LARGE SCALE GENOMIC DNA]</scope>
    <source>
        <strain evidence="2 3">1855-344</strain>
    </source>
</reference>
<dbReference type="InterPro" id="IPR038460">
    <property type="entry name" value="AcetylCoA_hyd_C_sf"/>
</dbReference>
<dbReference type="PANTHER" id="PTHR21432:SF20">
    <property type="entry name" value="ACETYL-COA HYDROLASE"/>
    <property type="match status" value="1"/>
</dbReference>
<evidence type="ECO:0000313" key="3">
    <source>
        <dbReference type="Proteomes" id="UP000033662"/>
    </source>
</evidence>
<protein>
    <recommendedName>
        <fullName evidence="1">Acetyl-CoA hydrolase/transferase C-terminal domain-containing protein</fullName>
    </recommendedName>
</protein>
<dbReference type="SUPFAM" id="SSF100950">
    <property type="entry name" value="NagB/RpiA/CoA transferase-like"/>
    <property type="match status" value="2"/>
</dbReference>
<dbReference type="PATRIC" id="fig|132476.4.peg.300"/>
<accession>A0A0F4XW16</accession>
<proteinExistence type="predicted"/>
<name>A0A0F4XW16_9PSED</name>